<evidence type="ECO:0000256" key="1">
    <source>
        <dbReference type="ARBA" id="ARBA00001614"/>
    </source>
</evidence>
<proteinExistence type="inferred from homology"/>
<evidence type="ECO:0000256" key="5">
    <source>
        <dbReference type="ARBA" id="ARBA00006206"/>
    </source>
</evidence>
<feature type="binding site" evidence="14">
    <location>
        <begin position="161"/>
        <end position="163"/>
    </location>
    <ligand>
        <name>beta-D-galactose</name>
        <dbReference type="ChEBI" id="CHEBI:27667"/>
    </ligand>
</feature>
<evidence type="ECO:0000256" key="8">
    <source>
        <dbReference type="ARBA" id="ARBA00023235"/>
    </source>
</evidence>
<dbReference type="CDD" id="cd09019">
    <property type="entry name" value="galactose_mutarotase_like"/>
    <property type="match status" value="1"/>
</dbReference>
<gene>
    <name evidence="15" type="ORF">NP493_1940g00029</name>
</gene>
<dbReference type="Gene3D" id="2.70.98.10">
    <property type="match status" value="2"/>
</dbReference>
<name>A0AAD9JP36_RIDPI</name>
<evidence type="ECO:0000256" key="9">
    <source>
        <dbReference type="ARBA" id="ARBA00023277"/>
    </source>
</evidence>
<keyword evidence="9" id="KW-0119">Carbohydrate metabolism</keyword>
<keyword evidence="16" id="KW-1185">Reference proteome</keyword>
<reference evidence="15" key="1">
    <citation type="journal article" date="2023" name="Mol. Biol. Evol.">
        <title>Third-Generation Sequencing Reveals the Adaptive Role of the Epigenome in Three Deep-Sea Polychaetes.</title>
        <authorList>
            <person name="Perez M."/>
            <person name="Aroh O."/>
            <person name="Sun Y."/>
            <person name="Lan Y."/>
            <person name="Juniper S.K."/>
            <person name="Young C.R."/>
            <person name="Angers B."/>
            <person name="Qian P.Y."/>
        </authorList>
    </citation>
    <scope>NUCLEOTIDE SEQUENCE</scope>
    <source>
        <strain evidence="15">R07B-5</strain>
    </source>
</reference>
<dbReference type="Pfam" id="PF01263">
    <property type="entry name" value="Aldose_epim"/>
    <property type="match status" value="1"/>
</dbReference>
<dbReference type="GO" id="GO:0030246">
    <property type="term" value="F:carbohydrate binding"/>
    <property type="evidence" value="ECO:0007669"/>
    <property type="project" value="InterPro"/>
</dbReference>
<evidence type="ECO:0000256" key="11">
    <source>
        <dbReference type="ARBA" id="ARBA00045743"/>
    </source>
</evidence>
<evidence type="ECO:0000256" key="4">
    <source>
        <dbReference type="ARBA" id="ARBA00005028"/>
    </source>
</evidence>
<dbReference type="PROSITE" id="PS00545">
    <property type="entry name" value="ALDOSE_1_EPIMERASE"/>
    <property type="match status" value="1"/>
</dbReference>
<comment type="similarity">
    <text evidence="5">Belongs to the aldose epimerase family.</text>
</comment>
<evidence type="ECO:0000313" key="15">
    <source>
        <dbReference type="EMBL" id="KAK2156798.1"/>
    </source>
</evidence>
<comment type="catalytic activity">
    <reaction evidence="1">
        <text>alpha-D-glucose = beta-D-glucose</text>
        <dbReference type="Rhea" id="RHEA:10264"/>
        <dbReference type="ChEBI" id="CHEBI:15903"/>
        <dbReference type="ChEBI" id="CHEBI:17925"/>
        <dbReference type="EC" id="5.1.3.3"/>
    </reaction>
</comment>
<dbReference type="InterPro" id="IPR018052">
    <property type="entry name" value="Ald1_epimerase_CS"/>
</dbReference>
<dbReference type="InterPro" id="IPR008183">
    <property type="entry name" value="Aldose_1/G6P_1-epimerase"/>
</dbReference>
<dbReference type="GO" id="GO:0006006">
    <property type="term" value="P:glucose metabolic process"/>
    <property type="evidence" value="ECO:0007669"/>
    <property type="project" value="TreeGrafter"/>
</dbReference>
<comment type="function">
    <text evidence="11">Mutarotase that catalyzes the interconversion of beta-D-galactose and alpha-D-galactose during galactose metabolism. Beta-D-galactose is metabolized in the liver into glucose 1-phosphate, the primary metabolic fuel, by the action of four enzymes that constitute the Leloir pathway: GALM, GALK1 (galactokinase), GALT (galactose-1-phosphate uridylyltransferase) and GALE (UDP-galactose-4'-epimerase). Involved in the maintenance of the equilibrium between the beta- and alpha-anomers of galactose, therefore ensuring a sufficient supply of the alpha-anomer for GALK1. Also active on D-glucose although shows a preference for galactose over glucose.</text>
</comment>
<dbReference type="Proteomes" id="UP001209878">
    <property type="component" value="Unassembled WGS sequence"/>
</dbReference>
<feature type="active site" description="Proton donor" evidence="12">
    <location>
        <position position="161"/>
    </location>
</feature>
<comment type="caution">
    <text evidence="15">The sequence shown here is derived from an EMBL/GenBank/DDBJ whole genome shotgun (WGS) entry which is preliminary data.</text>
</comment>
<feature type="binding site" evidence="14">
    <location>
        <begin position="65"/>
        <end position="66"/>
    </location>
    <ligand>
        <name>beta-D-galactose</name>
        <dbReference type="ChEBI" id="CHEBI:27667"/>
    </ligand>
</feature>
<dbReference type="AlphaFoldDB" id="A0AAD9JP36"/>
<comment type="pathway">
    <text evidence="4">Carbohydrate metabolism; hexose metabolism.</text>
</comment>
<organism evidence="15 16">
    <name type="scientific">Ridgeia piscesae</name>
    <name type="common">Tubeworm</name>
    <dbReference type="NCBI Taxonomy" id="27915"/>
    <lineage>
        <taxon>Eukaryota</taxon>
        <taxon>Metazoa</taxon>
        <taxon>Spiralia</taxon>
        <taxon>Lophotrochozoa</taxon>
        <taxon>Annelida</taxon>
        <taxon>Polychaeta</taxon>
        <taxon>Sedentaria</taxon>
        <taxon>Canalipalpata</taxon>
        <taxon>Sabellida</taxon>
        <taxon>Siboglinidae</taxon>
        <taxon>Ridgeia</taxon>
    </lineage>
</organism>
<keyword evidence="8" id="KW-0413">Isomerase</keyword>
<dbReference type="InterPro" id="IPR015443">
    <property type="entry name" value="Aldose_1-epimerase"/>
</dbReference>
<comment type="pathway">
    <text evidence="3">Carbohydrate metabolism; galactose metabolism.</text>
</comment>
<evidence type="ECO:0000256" key="10">
    <source>
        <dbReference type="ARBA" id="ARBA00032729"/>
    </source>
</evidence>
<evidence type="ECO:0000256" key="7">
    <source>
        <dbReference type="ARBA" id="ARBA00021023"/>
    </source>
</evidence>
<dbReference type="PANTHER" id="PTHR10091">
    <property type="entry name" value="ALDOSE-1-EPIMERASE"/>
    <property type="match status" value="1"/>
</dbReference>
<evidence type="ECO:0000256" key="6">
    <source>
        <dbReference type="ARBA" id="ARBA00013185"/>
    </source>
</evidence>
<dbReference type="GO" id="GO:0033499">
    <property type="term" value="P:galactose catabolic process via UDP-galactose, Leloir pathway"/>
    <property type="evidence" value="ECO:0007669"/>
    <property type="project" value="TreeGrafter"/>
</dbReference>
<dbReference type="PANTHER" id="PTHR10091:SF0">
    <property type="entry name" value="GALACTOSE MUTAROTASE"/>
    <property type="match status" value="1"/>
</dbReference>
<dbReference type="GO" id="GO:0004034">
    <property type="term" value="F:aldose 1-epimerase activity"/>
    <property type="evidence" value="ECO:0007669"/>
    <property type="project" value="UniProtKB-EC"/>
</dbReference>
<evidence type="ECO:0000313" key="16">
    <source>
        <dbReference type="Proteomes" id="UP001209878"/>
    </source>
</evidence>
<evidence type="ECO:0000256" key="14">
    <source>
        <dbReference type="PIRSR" id="PIRSR005096-3"/>
    </source>
</evidence>
<dbReference type="SUPFAM" id="SSF74650">
    <property type="entry name" value="Galactose mutarotase-like"/>
    <property type="match status" value="1"/>
</dbReference>
<dbReference type="InterPro" id="IPR011013">
    <property type="entry name" value="Gal_mutarotase_sf_dom"/>
</dbReference>
<feature type="binding site" evidence="13">
    <location>
        <position position="208"/>
    </location>
    <ligand>
        <name>beta-D-galactose</name>
        <dbReference type="ChEBI" id="CHEBI:27667"/>
    </ligand>
</feature>
<accession>A0AAD9JP36</accession>
<evidence type="ECO:0000256" key="2">
    <source>
        <dbReference type="ARBA" id="ARBA00001712"/>
    </source>
</evidence>
<sequence length="284" mass="30847">MAVNKVWTGQTQNGQPVASLGGIVTSICVPDKHGSLADVVLGYDSVAEYEKDTLYFGALVGRLANRVSKGKFTLDGKTYTLAVNNGPNHLHGGLVGFHKKVWSTEIIGDKLKLSLTSPDGEEGYPGDLTVCVTYDLNDDNELVIDYSATTTKATPVNLTNHSYFNLAGHHQAGLSREIVSVADTQFDLRQPVLLGDRINTISDDIGYDHNLCLKKWEQGDKPVLAATVDHRGSGRRLEVYTTQPGMQLYTANYVNDVVGKGGVVYSKHSAICCETQNYPNAINQ</sequence>
<evidence type="ECO:0000256" key="3">
    <source>
        <dbReference type="ARBA" id="ARBA00004947"/>
    </source>
</evidence>
<dbReference type="EC" id="5.1.3.3" evidence="6"/>
<dbReference type="InterPro" id="IPR014718">
    <property type="entry name" value="GH-type_carb-bd"/>
</dbReference>
<evidence type="ECO:0000256" key="13">
    <source>
        <dbReference type="PIRSR" id="PIRSR005096-2"/>
    </source>
</evidence>
<dbReference type="EMBL" id="JAODUO010001938">
    <property type="protein sequence ID" value="KAK2156798.1"/>
    <property type="molecule type" value="Genomic_DNA"/>
</dbReference>
<dbReference type="InterPro" id="IPR047215">
    <property type="entry name" value="Galactose_mutarotase-like"/>
</dbReference>
<feature type="active site" description="Proton acceptor" evidence="12">
    <location>
        <position position="274"/>
    </location>
</feature>
<dbReference type="PIRSF" id="PIRSF005096">
    <property type="entry name" value="GALM"/>
    <property type="match status" value="1"/>
</dbReference>
<evidence type="ECO:0000256" key="12">
    <source>
        <dbReference type="PIRSR" id="PIRSR005096-1"/>
    </source>
</evidence>
<protein>
    <recommendedName>
        <fullName evidence="7">Galactose mutarotase</fullName>
        <ecNumber evidence="6">5.1.3.3</ecNumber>
    </recommendedName>
    <alternativeName>
        <fullName evidence="10">Aldose 1-epimerase</fullName>
    </alternativeName>
</protein>
<comment type="catalytic activity">
    <reaction evidence="2">
        <text>alpha-D-galactose = beta-D-galactose</text>
        <dbReference type="Rhea" id="RHEA:28675"/>
        <dbReference type="ChEBI" id="CHEBI:27667"/>
        <dbReference type="ChEBI" id="CHEBI:28061"/>
        <dbReference type="EC" id="5.1.3.3"/>
    </reaction>
    <physiologicalReaction direction="right-to-left" evidence="2">
        <dbReference type="Rhea" id="RHEA:28677"/>
    </physiologicalReaction>
</comment>